<comment type="domain">
    <text evidence="7">The N-terminal region contains the highly conserved SGGXDS motif, predicted to be a P-loop motif involved in ATP binding.</text>
</comment>
<dbReference type="EMBL" id="JAAWVT010000015">
    <property type="protein sequence ID" value="NKG22748.1"/>
    <property type="molecule type" value="Genomic_DNA"/>
</dbReference>
<dbReference type="CDD" id="cd01992">
    <property type="entry name" value="TilS_N"/>
    <property type="match status" value="1"/>
</dbReference>
<proteinExistence type="inferred from homology"/>
<dbReference type="Gene3D" id="3.40.50.620">
    <property type="entry name" value="HUPs"/>
    <property type="match status" value="1"/>
</dbReference>
<evidence type="ECO:0000256" key="6">
    <source>
        <dbReference type="ARBA" id="ARBA00048539"/>
    </source>
</evidence>
<dbReference type="RefSeq" id="WP_168153487.1">
    <property type="nucleotide sequence ID" value="NZ_JAAWVT010000015.1"/>
</dbReference>
<keyword evidence="4 7" id="KW-0547">Nucleotide-binding</keyword>
<dbReference type="Proteomes" id="UP000746595">
    <property type="component" value="Unassembled WGS sequence"/>
</dbReference>
<dbReference type="Pfam" id="PF09179">
    <property type="entry name" value="TilS"/>
    <property type="match status" value="1"/>
</dbReference>
<evidence type="ECO:0000259" key="9">
    <source>
        <dbReference type="Pfam" id="PF09179"/>
    </source>
</evidence>
<evidence type="ECO:0000256" key="7">
    <source>
        <dbReference type="HAMAP-Rule" id="MF_01161"/>
    </source>
</evidence>
<accession>A0ABX1G9N6</accession>
<evidence type="ECO:0000256" key="2">
    <source>
        <dbReference type="ARBA" id="ARBA00022598"/>
    </source>
</evidence>
<dbReference type="PANTHER" id="PTHR43033:SF1">
    <property type="entry name" value="TRNA(ILE)-LYSIDINE SYNTHASE-RELATED"/>
    <property type="match status" value="1"/>
</dbReference>
<sequence length="337" mass="35613">MGGKLPRVLADARNAIRAMVETGSTVLVACSGGADSLALAASAAFLNRKGEIRAGAVVVDHRMQPGSAEVASAAAAQCRALGLSPVLVLEVDVADSSEQAARIARYGALKIALERTGATHILLGHTLDDQAEQVMLGLARGSGTLSLAGMPAVRGPFLRPLLGMDRSAMEQICAHEQLHYWEDPTNTDPTYLRNDIRHRLMPVLREVLGEQVSQALARTAALARADAAYLDEQAALALLEATRLSTEHERRLDLSALRALPGPLRSRVLRQGISGLGAPTPDFERLSALDHLVRDSKSAGPIQLDGQVLATRVAGPRLAAGESAFLRLCRPSAGSDI</sequence>
<dbReference type="InterPro" id="IPR015262">
    <property type="entry name" value="tRNA_Ile_lys_synt_subst-bd"/>
</dbReference>
<dbReference type="HAMAP" id="MF_01161">
    <property type="entry name" value="tRNA_Ile_lys_synt"/>
    <property type="match status" value="1"/>
</dbReference>
<organism evidence="10 11">
    <name type="scientific">Paeniglutamicibacter terrestris</name>
    <dbReference type="NCBI Taxonomy" id="2723403"/>
    <lineage>
        <taxon>Bacteria</taxon>
        <taxon>Bacillati</taxon>
        <taxon>Actinomycetota</taxon>
        <taxon>Actinomycetes</taxon>
        <taxon>Micrococcales</taxon>
        <taxon>Micrococcaceae</taxon>
        <taxon>Paeniglutamicibacter</taxon>
    </lineage>
</organism>
<protein>
    <recommendedName>
        <fullName evidence="7">tRNA(Ile)-lysidine synthase</fullName>
        <ecNumber evidence="7">6.3.4.19</ecNumber>
    </recommendedName>
    <alternativeName>
        <fullName evidence="7">tRNA(Ile)-2-lysyl-cytidine synthase</fullName>
    </alternativeName>
    <alternativeName>
        <fullName evidence="7">tRNA(Ile)-lysidine synthetase</fullName>
    </alternativeName>
</protein>
<comment type="function">
    <text evidence="7">Ligates lysine onto the cytidine present at position 34 of the AUA codon-specific tRNA(Ile) that contains the anticodon CAU, in an ATP-dependent manner. Cytidine is converted to lysidine, thus changing the amino acid specificity of the tRNA from methionine to isoleucine.</text>
</comment>
<gene>
    <name evidence="7 10" type="primary">tilS</name>
    <name evidence="10" type="ORF">HED64_18810</name>
</gene>
<dbReference type="SUPFAM" id="SSF82829">
    <property type="entry name" value="MesJ substrate recognition domain-like"/>
    <property type="match status" value="1"/>
</dbReference>
<evidence type="ECO:0000313" key="10">
    <source>
        <dbReference type="EMBL" id="NKG22748.1"/>
    </source>
</evidence>
<feature type="binding site" evidence="7">
    <location>
        <begin position="31"/>
        <end position="36"/>
    </location>
    <ligand>
        <name>ATP</name>
        <dbReference type="ChEBI" id="CHEBI:30616"/>
    </ligand>
</feature>
<dbReference type="GO" id="GO:0032267">
    <property type="term" value="F:tRNA(Ile)-lysidine synthase activity"/>
    <property type="evidence" value="ECO:0007669"/>
    <property type="project" value="UniProtKB-EC"/>
</dbReference>
<dbReference type="Gene3D" id="1.20.59.20">
    <property type="match status" value="1"/>
</dbReference>
<evidence type="ECO:0000256" key="4">
    <source>
        <dbReference type="ARBA" id="ARBA00022741"/>
    </source>
</evidence>
<comment type="similarity">
    <text evidence="7">Belongs to the tRNA(Ile)-lysidine synthase family.</text>
</comment>
<dbReference type="SUPFAM" id="SSF52402">
    <property type="entry name" value="Adenine nucleotide alpha hydrolases-like"/>
    <property type="match status" value="1"/>
</dbReference>
<dbReference type="InterPro" id="IPR012795">
    <property type="entry name" value="tRNA_Ile_lys_synt_N"/>
</dbReference>
<evidence type="ECO:0000256" key="5">
    <source>
        <dbReference type="ARBA" id="ARBA00022840"/>
    </source>
</evidence>
<keyword evidence="1 7" id="KW-0963">Cytoplasm</keyword>
<dbReference type="NCBIfam" id="TIGR02432">
    <property type="entry name" value="lysidine_TilS_N"/>
    <property type="match status" value="1"/>
</dbReference>
<keyword evidence="3 7" id="KW-0819">tRNA processing</keyword>
<dbReference type="Pfam" id="PF01171">
    <property type="entry name" value="ATP_bind_3"/>
    <property type="match status" value="1"/>
</dbReference>
<dbReference type="PANTHER" id="PTHR43033">
    <property type="entry name" value="TRNA(ILE)-LYSIDINE SYNTHASE-RELATED"/>
    <property type="match status" value="1"/>
</dbReference>
<comment type="caution">
    <text evidence="10">The sequence shown here is derived from an EMBL/GenBank/DDBJ whole genome shotgun (WGS) entry which is preliminary data.</text>
</comment>
<name>A0ABX1G9N6_9MICC</name>
<feature type="domain" description="tRNA(Ile)-lysidine synthase substrate-binding" evidence="9">
    <location>
        <begin position="252"/>
        <end position="308"/>
    </location>
</feature>
<dbReference type="EC" id="6.3.4.19" evidence="7"/>
<dbReference type="InterPro" id="IPR014729">
    <property type="entry name" value="Rossmann-like_a/b/a_fold"/>
</dbReference>
<evidence type="ECO:0000259" key="8">
    <source>
        <dbReference type="Pfam" id="PF01171"/>
    </source>
</evidence>
<keyword evidence="5 7" id="KW-0067">ATP-binding</keyword>
<evidence type="ECO:0000256" key="3">
    <source>
        <dbReference type="ARBA" id="ARBA00022694"/>
    </source>
</evidence>
<keyword evidence="11" id="KW-1185">Reference proteome</keyword>
<dbReference type="InterPro" id="IPR011063">
    <property type="entry name" value="TilS/TtcA_N"/>
</dbReference>
<evidence type="ECO:0000313" key="11">
    <source>
        <dbReference type="Proteomes" id="UP000746595"/>
    </source>
</evidence>
<reference evidence="10 11" key="1">
    <citation type="submission" date="2020-04" db="EMBL/GenBank/DDBJ databases">
        <title>Paeniglutamicibacter sp. ANT13_2, a novel actinomycete isolated from sediment in Antarctica.</title>
        <authorList>
            <person name="Sakdapetsiri C."/>
            <person name="Pinyakong O."/>
        </authorList>
    </citation>
    <scope>NUCLEOTIDE SEQUENCE [LARGE SCALE GENOMIC DNA]</scope>
    <source>
        <strain evidence="10 11">ANT13_2</strain>
    </source>
</reference>
<comment type="subcellular location">
    <subcellularLocation>
        <location evidence="7">Cytoplasm</location>
    </subcellularLocation>
</comment>
<feature type="domain" description="tRNA(Ile)-lysidine/2-thiocytidine synthase N-terminal" evidence="8">
    <location>
        <begin position="26"/>
        <end position="199"/>
    </location>
</feature>
<comment type="catalytic activity">
    <reaction evidence="6 7">
        <text>cytidine(34) in tRNA(Ile2) + L-lysine + ATP = lysidine(34) in tRNA(Ile2) + AMP + diphosphate + H(+)</text>
        <dbReference type="Rhea" id="RHEA:43744"/>
        <dbReference type="Rhea" id="RHEA-COMP:10625"/>
        <dbReference type="Rhea" id="RHEA-COMP:10670"/>
        <dbReference type="ChEBI" id="CHEBI:15378"/>
        <dbReference type="ChEBI" id="CHEBI:30616"/>
        <dbReference type="ChEBI" id="CHEBI:32551"/>
        <dbReference type="ChEBI" id="CHEBI:33019"/>
        <dbReference type="ChEBI" id="CHEBI:82748"/>
        <dbReference type="ChEBI" id="CHEBI:83665"/>
        <dbReference type="ChEBI" id="CHEBI:456215"/>
        <dbReference type="EC" id="6.3.4.19"/>
    </reaction>
</comment>
<dbReference type="InterPro" id="IPR012094">
    <property type="entry name" value="tRNA_Ile_lys_synt"/>
</dbReference>
<keyword evidence="2 7" id="KW-0436">Ligase</keyword>
<evidence type="ECO:0000256" key="1">
    <source>
        <dbReference type="ARBA" id="ARBA00022490"/>
    </source>
</evidence>